<sequence length="127" mass="14086">MYEGLKHFHMMTIAISVVLLSVRFGLIVANSAKVNHPFLKRFPHINDSLLLLSGFGLIAITGFIPFTDAAPWMTEKVTCIMAYFALAFFTIKLAKNNLLRTCAFLGALGWLMMAGKIAMLKTPFLMG</sequence>
<dbReference type="PANTHER" id="PTHR39594">
    <property type="entry name" value="PROTEIN YCHQ"/>
    <property type="match status" value="1"/>
</dbReference>
<keyword evidence="1" id="KW-0472">Membrane</keyword>
<dbReference type="OrthoDB" id="5588650at2"/>
<dbReference type="Proteomes" id="UP000236721">
    <property type="component" value="Unassembled WGS sequence"/>
</dbReference>
<dbReference type="GO" id="GO:0005886">
    <property type="term" value="C:plasma membrane"/>
    <property type="evidence" value="ECO:0007669"/>
    <property type="project" value="TreeGrafter"/>
</dbReference>
<protein>
    <submittedName>
        <fullName evidence="2">Uncharacterized membrane protein SirB2</fullName>
    </submittedName>
</protein>
<gene>
    <name evidence="2" type="ORF">SAMN04488244_14512</name>
</gene>
<dbReference type="AlphaFoldDB" id="A0A1H6CMJ8"/>
<dbReference type="EMBL" id="FNVG01000045">
    <property type="protein sequence ID" value="SEG73845.1"/>
    <property type="molecule type" value="Genomic_DNA"/>
</dbReference>
<feature type="transmembrane region" description="Helical" evidence="1">
    <location>
        <begin position="6"/>
        <end position="28"/>
    </location>
</feature>
<keyword evidence="1" id="KW-0812">Transmembrane</keyword>
<reference evidence="3" key="1">
    <citation type="submission" date="2016-10" db="EMBL/GenBank/DDBJ databases">
        <authorList>
            <person name="Varghese N."/>
            <person name="Submissions S."/>
        </authorList>
    </citation>
    <scope>NUCLEOTIDE SEQUENCE [LARGE SCALE GENOMIC DNA]</scope>
    <source>
        <strain evidence="3">CGMCC 1.7062</strain>
    </source>
</reference>
<dbReference type="InterPro" id="IPR007360">
    <property type="entry name" value="SirB"/>
</dbReference>
<name>A0A1H6CMJ8_9VIBR</name>
<dbReference type="PIRSF" id="PIRSF005610">
    <property type="entry name" value="SirB"/>
    <property type="match status" value="1"/>
</dbReference>
<dbReference type="Pfam" id="PF04247">
    <property type="entry name" value="SirB"/>
    <property type="match status" value="1"/>
</dbReference>
<feature type="transmembrane region" description="Helical" evidence="1">
    <location>
        <begin position="49"/>
        <end position="66"/>
    </location>
</feature>
<evidence type="ECO:0000313" key="3">
    <source>
        <dbReference type="Proteomes" id="UP000236721"/>
    </source>
</evidence>
<accession>A0A1H6CMJ8</accession>
<dbReference type="PANTHER" id="PTHR39594:SF1">
    <property type="entry name" value="PROTEIN YCHQ"/>
    <property type="match status" value="1"/>
</dbReference>
<keyword evidence="1" id="KW-1133">Transmembrane helix</keyword>
<dbReference type="RefSeq" id="WP_103882743.1">
    <property type="nucleotide sequence ID" value="NZ_FNVG01000045.1"/>
</dbReference>
<proteinExistence type="predicted"/>
<feature type="transmembrane region" description="Helical" evidence="1">
    <location>
        <begin position="98"/>
        <end position="119"/>
    </location>
</feature>
<feature type="transmembrane region" description="Helical" evidence="1">
    <location>
        <begin position="72"/>
        <end position="91"/>
    </location>
</feature>
<keyword evidence="3" id="KW-1185">Reference proteome</keyword>
<organism evidence="2 3">
    <name type="scientific">Vibrio hangzhouensis</name>
    <dbReference type="NCBI Taxonomy" id="462991"/>
    <lineage>
        <taxon>Bacteria</taxon>
        <taxon>Pseudomonadati</taxon>
        <taxon>Pseudomonadota</taxon>
        <taxon>Gammaproteobacteria</taxon>
        <taxon>Vibrionales</taxon>
        <taxon>Vibrionaceae</taxon>
        <taxon>Vibrio</taxon>
    </lineage>
</organism>
<evidence type="ECO:0000313" key="2">
    <source>
        <dbReference type="EMBL" id="SEG73845.1"/>
    </source>
</evidence>
<evidence type="ECO:0000256" key="1">
    <source>
        <dbReference type="SAM" id="Phobius"/>
    </source>
</evidence>